<proteinExistence type="predicted"/>
<evidence type="ECO:0000313" key="3">
    <source>
        <dbReference type="Proteomes" id="UP001184150"/>
    </source>
</evidence>
<dbReference type="InterPro" id="IPR055259">
    <property type="entry name" value="YkvP/CgeB_Glyco_trans-like"/>
</dbReference>
<feature type="domain" description="Spore protein YkvP/CgeB glycosyl transferase-like" evidence="1">
    <location>
        <begin position="214"/>
        <end position="333"/>
    </location>
</feature>
<comment type="caution">
    <text evidence="2">The sequence shown here is derived from an EMBL/GenBank/DDBJ whole genome shotgun (WGS) entry which is preliminary data.</text>
</comment>
<dbReference type="Pfam" id="PF13524">
    <property type="entry name" value="Glyco_trans_1_2"/>
    <property type="match status" value="1"/>
</dbReference>
<dbReference type="EMBL" id="JAVDRD010000011">
    <property type="protein sequence ID" value="MDR6512720.1"/>
    <property type="molecule type" value="Genomic_DNA"/>
</dbReference>
<sequence>MILAPFARLKIALVADELTRACLAPECQIIDVPALATAHGFHRLLAAARPDMLLVESTWAGWGQSWQYRVASYPDHWLRSNRRLRVLVRIARNMGIPTVFWNKEDGVHFDRFIASARLFDHVFTVDANCLARYRSVMGADASVHVLPFPVQPAYHRFTGFAFARRQANFVGSYSTHVHPARRAWQDMVFAAAVNSGLGLTVYDRNSARPSSIYRYPASAGLTVHPAVAHAETARIYKENLVSLNVNTVTDSATMFSRRLVEILACGGIAVTSAARSVDTLFARYCHVVSDGAQAQDLFARLRHGPQRDDLERARAGAAHVAAHHTWDRRLAEVAAVAGV</sequence>
<dbReference type="RefSeq" id="WP_309806188.1">
    <property type="nucleotide sequence ID" value="NZ_JAVDRD010000011.1"/>
</dbReference>
<reference evidence="2 3" key="1">
    <citation type="submission" date="2023-07" db="EMBL/GenBank/DDBJ databases">
        <title>Sorghum-associated microbial communities from plants grown in Nebraska, USA.</title>
        <authorList>
            <person name="Schachtman D."/>
        </authorList>
    </citation>
    <scope>NUCLEOTIDE SEQUENCE [LARGE SCALE GENOMIC DNA]</scope>
    <source>
        <strain evidence="2 3">DS1027</strain>
    </source>
</reference>
<accession>A0ABU1MQT6</accession>
<keyword evidence="3" id="KW-1185">Reference proteome</keyword>
<evidence type="ECO:0000313" key="2">
    <source>
        <dbReference type="EMBL" id="MDR6512720.1"/>
    </source>
</evidence>
<evidence type="ECO:0000259" key="1">
    <source>
        <dbReference type="Pfam" id="PF13524"/>
    </source>
</evidence>
<name>A0ABU1MQT6_9SPHN</name>
<protein>
    <submittedName>
        <fullName evidence="2">Spore maturation protein CgeB</fullName>
    </submittedName>
</protein>
<gene>
    <name evidence="2" type="ORF">J2792_003605</name>
</gene>
<organism evidence="2 3">
    <name type="scientific">Novosphingobium capsulatum</name>
    <dbReference type="NCBI Taxonomy" id="13688"/>
    <lineage>
        <taxon>Bacteria</taxon>
        <taxon>Pseudomonadati</taxon>
        <taxon>Pseudomonadota</taxon>
        <taxon>Alphaproteobacteria</taxon>
        <taxon>Sphingomonadales</taxon>
        <taxon>Sphingomonadaceae</taxon>
        <taxon>Novosphingobium</taxon>
    </lineage>
</organism>
<dbReference type="Proteomes" id="UP001184150">
    <property type="component" value="Unassembled WGS sequence"/>
</dbReference>